<name>A0ABU9HTP5_9FLAO</name>
<feature type="chain" id="PRO_5046120485" description="Protein refolding chaperone Spy/CpxP family" evidence="1">
    <location>
        <begin position="18"/>
        <end position="149"/>
    </location>
</feature>
<keyword evidence="1" id="KW-0732">Signal</keyword>
<reference evidence="2 3" key="1">
    <citation type="submission" date="2024-04" db="EMBL/GenBank/DDBJ databases">
        <title>Flavobacterium sp. DGU11 16S ribosomal RNA gene Genome sequencing and assembly.</title>
        <authorList>
            <person name="Park S."/>
        </authorList>
    </citation>
    <scope>NUCLEOTIDE SEQUENCE [LARGE SCALE GENOMIC DNA]</scope>
    <source>
        <strain evidence="2 3">DGU11</strain>
    </source>
</reference>
<organism evidence="2 3">
    <name type="scientific">Flavobacterium arundinis</name>
    <dbReference type="NCBI Taxonomy" id="3139143"/>
    <lineage>
        <taxon>Bacteria</taxon>
        <taxon>Pseudomonadati</taxon>
        <taxon>Bacteroidota</taxon>
        <taxon>Flavobacteriia</taxon>
        <taxon>Flavobacteriales</taxon>
        <taxon>Flavobacteriaceae</taxon>
        <taxon>Flavobacterium</taxon>
    </lineage>
</organism>
<comment type="caution">
    <text evidence="2">The sequence shown here is derived from an EMBL/GenBank/DDBJ whole genome shotgun (WGS) entry which is preliminary data.</text>
</comment>
<feature type="signal peptide" evidence="1">
    <location>
        <begin position="1"/>
        <end position="17"/>
    </location>
</feature>
<evidence type="ECO:0000313" key="3">
    <source>
        <dbReference type="Proteomes" id="UP001464555"/>
    </source>
</evidence>
<evidence type="ECO:0000256" key="1">
    <source>
        <dbReference type="SAM" id="SignalP"/>
    </source>
</evidence>
<evidence type="ECO:0008006" key="4">
    <source>
        <dbReference type="Google" id="ProtNLM"/>
    </source>
</evidence>
<dbReference type="RefSeq" id="WP_341695677.1">
    <property type="nucleotide sequence ID" value="NZ_JBBYHR010000002.1"/>
</dbReference>
<evidence type="ECO:0000313" key="2">
    <source>
        <dbReference type="EMBL" id="MEL1243356.1"/>
    </source>
</evidence>
<protein>
    <recommendedName>
        <fullName evidence="4">Protein refolding chaperone Spy/CpxP family</fullName>
    </recommendedName>
</protein>
<proteinExistence type="predicted"/>
<sequence length="149" mass="17397">MKTWILAIMLMMGFAMNAQPGEKKHHGRKHQMENFTPEQRAELQVKKMTLSLDLTDKQQAEIKAFLVEKGKERDKAMTSLKANREAGKKPTSDERFAMKNKMLDEKIAMKAFLKKTLDAKQLAKLESMKLEKREKITNREKNFKKDGRR</sequence>
<gene>
    <name evidence="2" type="ORF">AAEO56_03710</name>
</gene>
<dbReference type="EMBL" id="JBBYHR010000002">
    <property type="protein sequence ID" value="MEL1243356.1"/>
    <property type="molecule type" value="Genomic_DNA"/>
</dbReference>
<dbReference type="Proteomes" id="UP001464555">
    <property type="component" value="Unassembled WGS sequence"/>
</dbReference>
<keyword evidence="3" id="KW-1185">Reference proteome</keyword>
<accession>A0ABU9HTP5</accession>